<evidence type="ECO:0000256" key="1">
    <source>
        <dbReference type="ARBA" id="ARBA00001974"/>
    </source>
</evidence>
<keyword evidence="5" id="KW-0560">Oxidoreductase</keyword>
<accession>A0ABY4EIU0</accession>
<organism evidence="7 8">
    <name type="scientific">Halobacillus salinarum</name>
    <dbReference type="NCBI Taxonomy" id="2932257"/>
    <lineage>
        <taxon>Bacteria</taxon>
        <taxon>Bacillati</taxon>
        <taxon>Bacillota</taxon>
        <taxon>Bacilli</taxon>
        <taxon>Bacillales</taxon>
        <taxon>Bacillaceae</taxon>
        <taxon>Halobacillus</taxon>
    </lineage>
</organism>
<evidence type="ECO:0000256" key="5">
    <source>
        <dbReference type="ARBA" id="ARBA00023002"/>
    </source>
</evidence>
<dbReference type="SUPFAM" id="SSF51905">
    <property type="entry name" value="FAD/NAD(P)-binding domain"/>
    <property type="match status" value="2"/>
</dbReference>
<feature type="domain" description="FAD/NAD(P)-binding" evidence="6">
    <location>
        <begin position="4"/>
        <end position="285"/>
    </location>
</feature>
<dbReference type="Gene3D" id="3.50.50.100">
    <property type="match status" value="1"/>
</dbReference>
<dbReference type="Proteomes" id="UP000831787">
    <property type="component" value="Chromosome"/>
</dbReference>
<evidence type="ECO:0000313" key="8">
    <source>
        <dbReference type="Proteomes" id="UP000831787"/>
    </source>
</evidence>
<evidence type="ECO:0000259" key="6">
    <source>
        <dbReference type="Pfam" id="PF07992"/>
    </source>
</evidence>
<gene>
    <name evidence="7" type="ORF">MUN89_21560</name>
</gene>
<comment type="similarity">
    <text evidence="2">Belongs to the NADH dehydrogenase family.</text>
</comment>
<protein>
    <submittedName>
        <fullName evidence="7">FAD-dependent oxidoreductase</fullName>
    </submittedName>
</protein>
<keyword evidence="4" id="KW-0274">FAD</keyword>
<dbReference type="PRINTS" id="PR00368">
    <property type="entry name" value="FADPNR"/>
</dbReference>
<comment type="cofactor">
    <cofactor evidence="1">
        <name>FAD</name>
        <dbReference type="ChEBI" id="CHEBI:57692"/>
    </cofactor>
</comment>
<keyword evidence="8" id="KW-1185">Reference proteome</keyword>
<dbReference type="InterPro" id="IPR036188">
    <property type="entry name" value="FAD/NAD-bd_sf"/>
</dbReference>
<reference evidence="7 8" key="1">
    <citation type="submission" date="2022-04" db="EMBL/GenBank/DDBJ databases">
        <title>Halobacillus sp. isolated from saltern.</title>
        <authorList>
            <person name="Won M."/>
            <person name="Lee C.-M."/>
            <person name="Woen H.-Y."/>
            <person name="Kwon S.-W."/>
        </authorList>
    </citation>
    <scope>NUCLEOTIDE SEQUENCE [LARGE SCALE GENOMIC DNA]</scope>
    <source>
        <strain evidence="7 8">SSBR10-3</strain>
    </source>
</reference>
<evidence type="ECO:0000256" key="4">
    <source>
        <dbReference type="ARBA" id="ARBA00022827"/>
    </source>
</evidence>
<sequence>MSKRMLLIGSGPAHLEVLRSMAEGSWQGVDVCLISPSSYYEHKGMLSGYIEGIYSAEDIRVNAESLLARAGGQFIKKIPSVVYPRQKKLVCSDDTVYPFDVISFDMGESSLLKPSEGTGIERTADPLYKQIDKLKQTNHPLIIGGGTSGIEVAFAMQSYKNNRNIPGDVRLLTSDKTWNTSSPLSNRLRSLLTKRGVRVWENETADIIEDSFILTNLGNKVRNTGVLWLGGASKAGIFDASGIAADEEGRVLVQPTMQLKNFDYIFAAAGHVTGIDEFSHAKKKGSPRKQETVLAENLKRFLTDEPLEIYRPEKPNVSIISTGNQKGLRNYGPVSIHNHRHWKIKNKQDQEFIHSYT</sequence>
<dbReference type="InterPro" id="IPR023753">
    <property type="entry name" value="FAD/NAD-binding_dom"/>
</dbReference>
<keyword evidence="3" id="KW-0285">Flavoprotein</keyword>
<evidence type="ECO:0000313" key="7">
    <source>
        <dbReference type="EMBL" id="UOQ44377.1"/>
    </source>
</evidence>
<dbReference type="Pfam" id="PF07992">
    <property type="entry name" value="Pyr_redox_2"/>
    <property type="match status" value="1"/>
</dbReference>
<dbReference type="RefSeq" id="WP_244710286.1">
    <property type="nucleotide sequence ID" value="NZ_CP095073.1"/>
</dbReference>
<name>A0ABY4EIU0_9BACI</name>
<proteinExistence type="inferred from homology"/>
<dbReference type="PANTHER" id="PTHR42913:SF9">
    <property type="entry name" value="SLR1591 PROTEIN"/>
    <property type="match status" value="1"/>
</dbReference>
<dbReference type="InterPro" id="IPR051169">
    <property type="entry name" value="NADH-Q_oxidoreductase"/>
</dbReference>
<dbReference type="EMBL" id="CP095073">
    <property type="protein sequence ID" value="UOQ44377.1"/>
    <property type="molecule type" value="Genomic_DNA"/>
</dbReference>
<evidence type="ECO:0000256" key="3">
    <source>
        <dbReference type="ARBA" id="ARBA00022630"/>
    </source>
</evidence>
<evidence type="ECO:0000256" key="2">
    <source>
        <dbReference type="ARBA" id="ARBA00005272"/>
    </source>
</evidence>
<dbReference type="PANTHER" id="PTHR42913">
    <property type="entry name" value="APOPTOSIS-INDUCING FACTOR 1"/>
    <property type="match status" value="1"/>
</dbReference>